<dbReference type="Gene3D" id="3.10.350.10">
    <property type="entry name" value="LysM domain"/>
    <property type="match status" value="1"/>
</dbReference>
<evidence type="ECO:0000256" key="1">
    <source>
        <dbReference type="SAM" id="SignalP"/>
    </source>
</evidence>
<feature type="signal peptide" evidence="1">
    <location>
        <begin position="1"/>
        <end position="31"/>
    </location>
</feature>
<dbReference type="AlphaFoldDB" id="A0A066WUK0"/>
<keyword evidence="3" id="KW-1185">Reference proteome</keyword>
<protein>
    <recommendedName>
        <fullName evidence="4">LysM domain-containing protein</fullName>
    </recommendedName>
</protein>
<proteinExistence type="predicted"/>
<evidence type="ECO:0000313" key="3">
    <source>
        <dbReference type="Proteomes" id="UP000027238"/>
    </source>
</evidence>
<evidence type="ECO:0000313" key="2">
    <source>
        <dbReference type="EMBL" id="KDN60342.1"/>
    </source>
</evidence>
<reference evidence="3" key="1">
    <citation type="journal article" date="2014" name="Genome Announc.">
        <title>Draft genome sequence of Colletotrichum sublineola, a destructive pathogen of cultivated sorghum.</title>
        <authorList>
            <person name="Baroncelli R."/>
            <person name="Sanz-Martin J.M."/>
            <person name="Rech G.E."/>
            <person name="Sukno S.A."/>
            <person name="Thon M.R."/>
        </authorList>
    </citation>
    <scope>NUCLEOTIDE SEQUENCE [LARGE SCALE GENOMIC DNA]</scope>
    <source>
        <strain evidence="3">TX430BB</strain>
    </source>
</reference>
<dbReference type="HOGENOM" id="CLU_113428_0_0_1"/>
<dbReference type="eggNOG" id="ENOG502STNY">
    <property type="taxonomic scope" value="Eukaryota"/>
</dbReference>
<keyword evidence="1" id="KW-0732">Signal</keyword>
<sequence length="130" mass="14724">MKRIHHGAASLRAALWLAVASSFLFFHLSSAQDRDVCKPSYAWDSLSAICTDADEPWPAPQVTCIHVEPGEINCRYWADTPEEVSSLTCSHLASYYQLPYDRFFFLNPDLKKDCSNIKPKTEYCVAGFIE</sequence>
<evidence type="ECO:0008006" key="4">
    <source>
        <dbReference type="Google" id="ProtNLM"/>
    </source>
</evidence>
<gene>
    <name evidence="2" type="ORF">CSUB01_03507</name>
</gene>
<dbReference type="STRING" id="1173701.A0A066WUK0"/>
<comment type="caution">
    <text evidence="2">The sequence shown here is derived from an EMBL/GenBank/DDBJ whole genome shotgun (WGS) entry which is preliminary data.</text>
</comment>
<feature type="chain" id="PRO_5001629466" description="LysM domain-containing protein" evidence="1">
    <location>
        <begin position="32"/>
        <end position="130"/>
    </location>
</feature>
<name>A0A066WUK0_COLSU</name>
<organism evidence="2 3">
    <name type="scientific">Colletotrichum sublineola</name>
    <name type="common">Sorghum anthracnose fungus</name>
    <dbReference type="NCBI Taxonomy" id="1173701"/>
    <lineage>
        <taxon>Eukaryota</taxon>
        <taxon>Fungi</taxon>
        <taxon>Dikarya</taxon>
        <taxon>Ascomycota</taxon>
        <taxon>Pezizomycotina</taxon>
        <taxon>Sordariomycetes</taxon>
        <taxon>Hypocreomycetidae</taxon>
        <taxon>Glomerellales</taxon>
        <taxon>Glomerellaceae</taxon>
        <taxon>Colletotrichum</taxon>
        <taxon>Colletotrichum graminicola species complex</taxon>
    </lineage>
</organism>
<dbReference type="OrthoDB" id="4846743at2759"/>
<accession>A0A066WUK0</accession>
<dbReference type="EMBL" id="JMSE01001519">
    <property type="protein sequence ID" value="KDN60342.1"/>
    <property type="molecule type" value="Genomic_DNA"/>
</dbReference>
<dbReference type="OMA" id="EANCRYW"/>
<dbReference type="Proteomes" id="UP000027238">
    <property type="component" value="Unassembled WGS sequence"/>
</dbReference>
<dbReference type="InterPro" id="IPR036779">
    <property type="entry name" value="LysM_dom_sf"/>
</dbReference>